<keyword evidence="5" id="KW-0597">Phosphoprotein</keyword>
<gene>
    <name evidence="12" type="ORF">J5N97_010026</name>
</gene>
<reference evidence="12" key="2">
    <citation type="journal article" date="2022" name="Hortic Res">
        <title>The genome of Dioscorea zingiberensis sheds light on the biosynthesis, origin and evolution of the medicinally important diosgenin saponins.</title>
        <authorList>
            <person name="Li Y."/>
            <person name="Tan C."/>
            <person name="Li Z."/>
            <person name="Guo J."/>
            <person name="Li S."/>
            <person name="Chen X."/>
            <person name="Wang C."/>
            <person name="Dai X."/>
            <person name="Yang H."/>
            <person name="Song W."/>
            <person name="Hou L."/>
            <person name="Xu J."/>
            <person name="Tong Z."/>
            <person name="Xu A."/>
            <person name="Yuan X."/>
            <person name="Wang W."/>
            <person name="Yang Q."/>
            <person name="Chen L."/>
            <person name="Sun Z."/>
            <person name="Wang K."/>
            <person name="Pan B."/>
            <person name="Chen J."/>
            <person name="Bao Y."/>
            <person name="Liu F."/>
            <person name="Qi X."/>
            <person name="Gang D.R."/>
            <person name="Wen J."/>
            <person name="Li J."/>
        </authorList>
    </citation>
    <scope>NUCLEOTIDE SEQUENCE</scope>
    <source>
        <strain evidence="12">Dzin_1.0</strain>
    </source>
</reference>
<dbReference type="InterPro" id="IPR018866">
    <property type="entry name" value="Znf-4CXXC_R1"/>
</dbReference>
<evidence type="ECO:0000256" key="6">
    <source>
        <dbReference type="ARBA" id="ARBA00022843"/>
    </source>
</evidence>
<evidence type="ECO:0000313" key="12">
    <source>
        <dbReference type="EMBL" id="KAJ0981771.1"/>
    </source>
</evidence>
<keyword evidence="6" id="KW-0832">Ubl conjugation</keyword>
<dbReference type="InterPro" id="IPR040221">
    <property type="entry name" value="CDCA7/CDA7L"/>
</dbReference>
<keyword evidence="8" id="KW-0804">Transcription</keyword>
<dbReference type="GO" id="GO:0005737">
    <property type="term" value="C:cytoplasm"/>
    <property type="evidence" value="ECO:0007669"/>
    <property type="project" value="UniProtKB-SubCell"/>
</dbReference>
<evidence type="ECO:0000256" key="9">
    <source>
        <dbReference type="ARBA" id="ARBA00023242"/>
    </source>
</evidence>
<dbReference type="GO" id="GO:0005634">
    <property type="term" value="C:nucleus"/>
    <property type="evidence" value="ECO:0007669"/>
    <property type="project" value="UniProtKB-SubCell"/>
</dbReference>
<dbReference type="Proteomes" id="UP001085076">
    <property type="component" value="Miscellaneous, Linkage group lg02"/>
</dbReference>
<evidence type="ECO:0000256" key="3">
    <source>
        <dbReference type="ARBA" id="ARBA00022490"/>
    </source>
</evidence>
<dbReference type="OrthoDB" id="298344at2759"/>
<dbReference type="PANTHER" id="PTHR31169">
    <property type="entry name" value="OS05G0300700 PROTEIN"/>
    <property type="match status" value="1"/>
</dbReference>
<dbReference type="EMBL" id="JAGGNH010000002">
    <property type="protein sequence ID" value="KAJ0981771.1"/>
    <property type="molecule type" value="Genomic_DNA"/>
</dbReference>
<evidence type="ECO:0000256" key="5">
    <source>
        <dbReference type="ARBA" id="ARBA00022553"/>
    </source>
</evidence>
<evidence type="ECO:0000256" key="4">
    <source>
        <dbReference type="ARBA" id="ARBA00022499"/>
    </source>
</evidence>
<evidence type="ECO:0000256" key="10">
    <source>
        <dbReference type="SAM" id="MobiDB-lite"/>
    </source>
</evidence>
<keyword evidence="4" id="KW-1017">Isopeptide bond</keyword>
<evidence type="ECO:0000256" key="8">
    <source>
        <dbReference type="ARBA" id="ARBA00023163"/>
    </source>
</evidence>
<dbReference type="PANTHER" id="PTHR31169:SF23">
    <property type="entry name" value="OS03G0572250 PROTEIN"/>
    <property type="match status" value="1"/>
</dbReference>
<keyword evidence="7" id="KW-0805">Transcription regulation</keyword>
<keyword evidence="3" id="KW-0963">Cytoplasm</keyword>
<comment type="caution">
    <text evidence="12">The sequence shown here is derived from an EMBL/GenBank/DDBJ whole genome shotgun (WGS) entry which is preliminary data.</text>
</comment>
<evidence type="ECO:0000259" key="11">
    <source>
        <dbReference type="Pfam" id="PF10497"/>
    </source>
</evidence>
<feature type="region of interest" description="Disordered" evidence="10">
    <location>
        <begin position="1"/>
        <end position="30"/>
    </location>
</feature>
<name>A0A9D5CY05_9LILI</name>
<proteinExistence type="predicted"/>
<protein>
    <recommendedName>
        <fullName evidence="11">Zinc-finger domain-containing protein</fullName>
    </recommendedName>
</protein>
<evidence type="ECO:0000256" key="2">
    <source>
        <dbReference type="ARBA" id="ARBA00004496"/>
    </source>
</evidence>
<sequence length="382" mass="42512">MVSRRRRGAHPLQGSSGGNENEAVGLPYEKSRDERIKENLERMHSLGIVDLSLKLNSSSFARTARKKATFPGNSGSRSSSKRRSDKAALAPAPRRSNRLQNLATVSYAEYPRKKVGNPEQNRLICIEEGSKEELYTDEHEKLLGSCEMSWTLFVDGYDQHGRRIYDQIKGETCHQCRQKTLGHHTHCSMCNLVQGQFCGDCLYMRYGENVLEVSKNPDWICPVCRGICNCSLCRKKKGWAPTGSLYKKVSYLGFKSVAHYLIQTRRSNTNSGVPSDATDQVSSEMPLSLAVVEEPIQVIPPTKCLLKELSGRSHSDYNEIKDGESADNHSVDNHAKEKAIEDVSIEGAGGCICPRKYGVQVSLDCIASRTRKARARAADLIV</sequence>
<evidence type="ECO:0000313" key="13">
    <source>
        <dbReference type="Proteomes" id="UP001085076"/>
    </source>
</evidence>
<evidence type="ECO:0000256" key="7">
    <source>
        <dbReference type="ARBA" id="ARBA00023015"/>
    </source>
</evidence>
<keyword evidence="13" id="KW-1185">Reference proteome</keyword>
<reference evidence="12" key="1">
    <citation type="submission" date="2021-03" db="EMBL/GenBank/DDBJ databases">
        <authorList>
            <person name="Li Z."/>
            <person name="Yang C."/>
        </authorList>
    </citation>
    <scope>NUCLEOTIDE SEQUENCE</scope>
    <source>
        <strain evidence="12">Dzin_1.0</strain>
        <tissue evidence="12">Leaf</tissue>
    </source>
</reference>
<dbReference type="Pfam" id="PF10497">
    <property type="entry name" value="zf-4CXXC_R1"/>
    <property type="match status" value="1"/>
</dbReference>
<comment type="subcellular location">
    <subcellularLocation>
        <location evidence="2">Cytoplasm</location>
    </subcellularLocation>
    <subcellularLocation>
        <location evidence="1">Nucleus</location>
    </subcellularLocation>
</comment>
<keyword evidence="9" id="KW-0539">Nucleus</keyword>
<evidence type="ECO:0000256" key="1">
    <source>
        <dbReference type="ARBA" id="ARBA00004123"/>
    </source>
</evidence>
<feature type="region of interest" description="Disordered" evidence="10">
    <location>
        <begin position="64"/>
        <end position="95"/>
    </location>
</feature>
<accession>A0A9D5CY05</accession>
<dbReference type="GO" id="GO:0006355">
    <property type="term" value="P:regulation of DNA-templated transcription"/>
    <property type="evidence" value="ECO:0007669"/>
    <property type="project" value="InterPro"/>
</dbReference>
<dbReference type="AlphaFoldDB" id="A0A9D5CY05"/>
<organism evidence="12 13">
    <name type="scientific">Dioscorea zingiberensis</name>
    <dbReference type="NCBI Taxonomy" id="325984"/>
    <lineage>
        <taxon>Eukaryota</taxon>
        <taxon>Viridiplantae</taxon>
        <taxon>Streptophyta</taxon>
        <taxon>Embryophyta</taxon>
        <taxon>Tracheophyta</taxon>
        <taxon>Spermatophyta</taxon>
        <taxon>Magnoliopsida</taxon>
        <taxon>Liliopsida</taxon>
        <taxon>Dioscoreales</taxon>
        <taxon>Dioscoreaceae</taxon>
        <taxon>Dioscorea</taxon>
    </lineage>
</organism>
<feature type="domain" description="Zinc-finger" evidence="11">
    <location>
        <begin position="165"/>
        <end position="261"/>
    </location>
</feature>